<proteinExistence type="predicted"/>
<comment type="caution">
    <text evidence="2">The sequence shown here is derived from an EMBL/GenBank/DDBJ whole genome shotgun (WGS) entry which is preliminary data.</text>
</comment>
<keyword evidence="1" id="KW-0175">Coiled coil</keyword>
<sequence>MLVSLESAVNQIREEERELEKAKATTTELEEKGIGKSVAVLMTITMRCLVGADEATTRRIAMVARKYLIGKGLLGVGWQGCSCSLNMGGGLEWLRLDKRRYTQKLRMR</sequence>
<dbReference type="Proteomes" id="UP001642260">
    <property type="component" value="Unassembled WGS sequence"/>
</dbReference>
<organism evidence="2 3">
    <name type="scientific">Eruca vesicaria subsp. sativa</name>
    <name type="common">Garden rocket</name>
    <name type="synonym">Eruca sativa</name>
    <dbReference type="NCBI Taxonomy" id="29727"/>
    <lineage>
        <taxon>Eukaryota</taxon>
        <taxon>Viridiplantae</taxon>
        <taxon>Streptophyta</taxon>
        <taxon>Embryophyta</taxon>
        <taxon>Tracheophyta</taxon>
        <taxon>Spermatophyta</taxon>
        <taxon>Magnoliopsida</taxon>
        <taxon>eudicotyledons</taxon>
        <taxon>Gunneridae</taxon>
        <taxon>Pentapetalae</taxon>
        <taxon>rosids</taxon>
        <taxon>malvids</taxon>
        <taxon>Brassicales</taxon>
        <taxon>Brassicaceae</taxon>
        <taxon>Brassiceae</taxon>
        <taxon>Eruca</taxon>
    </lineage>
</organism>
<accession>A0ABC8KN64</accession>
<feature type="coiled-coil region" evidence="1">
    <location>
        <begin position="2"/>
        <end position="32"/>
    </location>
</feature>
<protein>
    <submittedName>
        <fullName evidence="2">Uncharacterized protein</fullName>
    </submittedName>
</protein>
<dbReference type="AlphaFoldDB" id="A0ABC8KN64"/>
<evidence type="ECO:0000313" key="3">
    <source>
        <dbReference type="Proteomes" id="UP001642260"/>
    </source>
</evidence>
<dbReference type="EMBL" id="CAKOAT010291821">
    <property type="protein sequence ID" value="CAH8360665.1"/>
    <property type="molecule type" value="Genomic_DNA"/>
</dbReference>
<evidence type="ECO:0000313" key="2">
    <source>
        <dbReference type="EMBL" id="CAH8360665.1"/>
    </source>
</evidence>
<gene>
    <name evidence="2" type="ORF">ERUC_LOCUS26421</name>
</gene>
<name>A0ABC8KN64_ERUVS</name>
<keyword evidence="3" id="KW-1185">Reference proteome</keyword>
<reference evidence="2 3" key="1">
    <citation type="submission" date="2022-03" db="EMBL/GenBank/DDBJ databases">
        <authorList>
            <person name="Macdonald S."/>
            <person name="Ahmed S."/>
            <person name="Newling K."/>
        </authorList>
    </citation>
    <scope>NUCLEOTIDE SEQUENCE [LARGE SCALE GENOMIC DNA]</scope>
</reference>
<evidence type="ECO:0000256" key="1">
    <source>
        <dbReference type="SAM" id="Coils"/>
    </source>
</evidence>